<gene>
    <name evidence="3" type="ORF">NLU14_00665</name>
</gene>
<sequence>MVSPINIPGSGIPGRTGSEPSGNRPANDNPVPATVRERGRASIRTPEDAINVLRKRLEQQMEQRLGRSGPDTSAAARDRFEPPTAADVASRVLGFVQQRLQKEAAAGADSERLAGLLADARRGFEQGFSEAREQIEALGLMTRKLDSDISDSFGRIQDGLVDLESRYPRNDAETTG</sequence>
<organism evidence="3 4">
    <name type="scientific">Marinobacter iranensis</name>
    <dbReference type="NCBI Taxonomy" id="2962607"/>
    <lineage>
        <taxon>Bacteria</taxon>
        <taxon>Pseudomonadati</taxon>
        <taxon>Pseudomonadota</taxon>
        <taxon>Gammaproteobacteria</taxon>
        <taxon>Pseudomonadales</taxon>
        <taxon>Marinobacteraceae</taxon>
        <taxon>Marinobacter</taxon>
    </lineage>
</organism>
<feature type="region of interest" description="Disordered" evidence="1">
    <location>
        <begin position="1"/>
        <end position="82"/>
    </location>
</feature>
<proteinExistence type="predicted"/>
<dbReference type="RefSeq" id="WP_275704226.1">
    <property type="nucleotide sequence ID" value="NZ_JANCMW010000001.1"/>
</dbReference>
<evidence type="ECO:0000256" key="1">
    <source>
        <dbReference type="SAM" id="MobiDB-lite"/>
    </source>
</evidence>
<accession>A0ABT5Y4Y5</accession>
<feature type="domain" description="DUF5610" evidence="2">
    <location>
        <begin position="49"/>
        <end position="162"/>
    </location>
</feature>
<feature type="compositionally biased region" description="Basic and acidic residues" evidence="1">
    <location>
        <begin position="55"/>
        <end position="65"/>
    </location>
</feature>
<dbReference type="Gene3D" id="1.10.132.90">
    <property type="match status" value="1"/>
</dbReference>
<dbReference type="InterPro" id="IPR041651">
    <property type="entry name" value="DUF5610"/>
</dbReference>
<reference evidence="3" key="1">
    <citation type="submission" date="2022-07" db="EMBL/GenBank/DDBJ databases">
        <title>Marinobacter iranensis a new bacterium isolate from a hipersaline lake in Iran.</title>
        <authorList>
            <person name="Mohammad A.M.A."/>
            <person name="Cristina S.-P."/>
            <person name="Antonio V."/>
        </authorList>
    </citation>
    <scope>NUCLEOTIDE SEQUENCE</scope>
    <source>
        <strain evidence="3">71-i</strain>
    </source>
</reference>
<comment type="caution">
    <text evidence="3">The sequence shown here is derived from an EMBL/GenBank/DDBJ whole genome shotgun (WGS) entry which is preliminary data.</text>
</comment>
<evidence type="ECO:0000313" key="4">
    <source>
        <dbReference type="Proteomes" id="UP001143391"/>
    </source>
</evidence>
<evidence type="ECO:0000259" key="2">
    <source>
        <dbReference type="Pfam" id="PF18433"/>
    </source>
</evidence>
<keyword evidence="4" id="KW-1185">Reference proteome</keyword>
<dbReference type="Proteomes" id="UP001143391">
    <property type="component" value="Unassembled WGS sequence"/>
</dbReference>
<dbReference type="Pfam" id="PF18433">
    <property type="entry name" value="DUF5610"/>
    <property type="match status" value="1"/>
</dbReference>
<dbReference type="EMBL" id="JANCMW010000001">
    <property type="protein sequence ID" value="MDF0748734.1"/>
    <property type="molecule type" value="Genomic_DNA"/>
</dbReference>
<evidence type="ECO:0000313" key="3">
    <source>
        <dbReference type="EMBL" id="MDF0748734.1"/>
    </source>
</evidence>
<protein>
    <submittedName>
        <fullName evidence="3">DUF5610 domain-containing protein</fullName>
    </submittedName>
</protein>
<name>A0ABT5Y4Y5_9GAMM</name>